<feature type="region of interest" description="Disordered" evidence="2">
    <location>
        <begin position="186"/>
        <end position="207"/>
    </location>
</feature>
<dbReference type="Proteomes" id="UP000265618">
    <property type="component" value="Unassembled WGS sequence"/>
</dbReference>
<keyword evidence="5" id="KW-1185">Reference proteome</keyword>
<proteinExistence type="predicted"/>
<feature type="transmembrane region" description="Helical" evidence="3">
    <location>
        <begin position="215"/>
        <end position="237"/>
    </location>
</feature>
<evidence type="ECO:0000313" key="5">
    <source>
        <dbReference type="Proteomes" id="UP000265618"/>
    </source>
</evidence>
<organism evidence="4 5">
    <name type="scientific">Kipferlia bialata</name>
    <dbReference type="NCBI Taxonomy" id="797122"/>
    <lineage>
        <taxon>Eukaryota</taxon>
        <taxon>Metamonada</taxon>
        <taxon>Carpediemonas-like organisms</taxon>
        <taxon>Kipferlia</taxon>
    </lineage>
</organism>
<keyword evidence="3" id="KW-0472">Membrane</keyword>
<comment type="caution">
    <text evidence="4">The sequence shown here is derived from an EMBL/GenBank/DDBJ whole genome shotgun (WGS) entry which is preliminary data.</text>
</comment>
<dbReference type="EMBL" id="BDIP01002090">
    <property type="protein sequence ID" value="GIQ85711.1"/>
    <property type="molecule type" value="Genomic_DNA"/>
</dbReference>
<reference evidence="4 5" key="1">
    <citation type="journal article" date="2018" name="PLoS ONE">
        <title>The draft genome of Kipferlia bialata reveals reductive genome evolution in fornicate parasites.</title>
        <authorList>
            <person name="Tanifuji G."/>
            <person name="Takabayashi S."/>
            <person name="Kume K."/>
            <person name="Takagi M."/>
            <person name="Nakayama T."/>
            <person name="Kamikawa R."/>
            <person name="Inagaki Y."/>
            <person name="Hashimoto T."/>
        </authorList>
    </citation>
    <scope>NUCLEOTIDE SEQUENCE [LARGE SCALE GENOMIC DNA]</scope>
    <source>
        <strain evidence="4">NY0173</strain>
    </source>
</reference>
<name>A0A9K3CYQ8_9EUKA</name>
<keyword evidence="3" id="KW-0812">Transmembrane</keyword>
<evidence type="ECO:0000256" key="3">
    <source>
        <dbReference type="SAM" id="Phobius"/>
    </source>
</evidence>
<protein>
    <submittedName>
        <fullName evidence="4">Uncharacterized protein</fullName>
    </submittedName>
</protein>
<gene>
    <name evidence="4" type="ORF">KIPB_007425</name>
</gene>
<keyword evidence="1" id="KW-0175">Coiled coil</keyword>
<evidence type="ECO:0000313" key="4">
    <source>
        <dbReference type="EMBL" id="GIQ85711.1"/>
    </source>
</evidence>
<feature type="transmembrane region" description="Helical" evidence="3">
    <location>
        <begin position="243"/>
        <end position="268"/>
    </location>
</feature>
<accession>A0A9K3CYQ8</accession>
<evidence type="ECO:0000256" key="2">
    <source>
        <dbReference type="SAM" id="MobiDB-lite"/>
    </source>
</evidence>
<keyword evidence="3" id="KW-1133">Transmembrane helix</keyword>
<sequence>MVCQVADDISLEDFDLAEFVKMYEIGKAYLLPLVDTYEDACGTNKTLTEVKRTLCRDIKVLEFLDGAKPTGRVFGLTEQHFDSVRSYIGAIRTIWGCFTPQDTVGHADDKVTIPQTVSAVLHAMWHQCFAVKDWVVRQKKGPRDTKRRRVIVEHCDTLESDLIDKIATLPDCANKSFFDTPSPAVSKVGANKKAKKASADTKRPPPVVLPPRPKVGFWSAVLWGGVAAVVAGGAAIALGASALAAGVAAGVTWIGVSVSSQTAVDLLFKQKCNQLRRNAARTAAVSRQTQEEESTLQAEIRKKTRERQVHERQARIAQQRLETYKM</sequence>
<dbReference type="AlphaFoldDB" id="A0A9K3CYQ8"/>
<feature type="coiled-coil region" evidence="1">
    <location>
        <begin position="286"/>
        <end position="320"/>
    </location>
</feature>
<evidence type="ECO:0000256" key="1">
    <source>
        <dbReference type="SAM" id="Coils"/>
    </source>
</evidence>